<reference evidence="4" key="1">
    <citation type="submission" date="2017-09" db="EMBL/GenBank/DDBJ databases">
        <title>Depth-based differentiation of microbial function through sediment-hosted aquifers and enrichment of novel symbionts in the deep terrestrial subsurface.</title>
        <authorList>
            <person name="Probst A.J."/>
            <person name="Ladd B."/>
            <person name="Jarett J.K."/>
            <person name="Geller-Mcgrath D.E."/>
            <person name="Sieber C.M.K."/>
            <person name="Emerson J.B."/>
            <person name="Anantharaman K."/>
            <person name="Thomas B.C."/>
            <person name="Malmstrom R."/>
            <person name="Stieglmeier M."/>
            <person name="Klingl A."/>
            <person name="Woyke T."/>
            <person name="Ryan C.M."/>
            <person name="Banfield J.F."/>
        </authorList>
    </citation>
    <scope>NUCLEOTIDE SEQUENCE [LARGE SCALE GENOMIC DNA]</scope>
</reference>
<dbReference type="AlphaFoldDB" id="A0A2H0THE3"/>
<feature type="transmembrane region" description="Helical" evidence="1">
    <location>
        <begin position="256"/>
        <end position="276"/>
    </location>
</feature>
<feature type="transmembrane region" description="Helical" evidence="1">
    <location>
        <begin position="406"/>
        <end position="423"/>
    </location>
</feature>
<accession>A0A2H0THE3</accession>
<keyword evidence="1" id="KW-0472">Membrane</keyword>
<feature type="transmembrane region" description="Helical" evidence="1">
    <location>
        <begin position="378"/>
        <end position="394"/>
    </location>
</feature>
<feature type="transmembrane region" description="Helical" evidence="1">
    <location>
        <begin position="288"/>
        <end position="321"/>
    </location>
</feature>
<feature type="domain" description="DUF8201" evidence="2">
    <location>
        <begin position="195"/>
        <end position="460"/>
    </location>
</feature>
<evidence type="ECO:0000313" key="3">
    <source>
        <dbReference type="EMBL" id="PIR70394.1"/>
    </source>
</evidence>
<name>A0A2H0THE3_9BACT</name>
<feature type="transmembrane region" description="Helical" evidence="1">
    <location>
        <begin position="12"/>
        <end position="34"/>
    </location>
</feature>
<sequence length="536" mass="62880">MFESLLTLHNLIIFWETVFFIYASFLAGALFLNYFRIDLKTGIKKLIYPVMLGYGIFGFVGFLLAVFGLFYAVFLRMFLVLILLLSARMLTRHFFFLKKYRQCFDIVKYHLKIFFTDHSFLKVIVVLWVLANISIVFVPITGHDTVDYHLPIIFKALDNDVNLLSVNFSIQSGIFGTDSVVYIPVFAEIMYAVPSAIFNNFVDPFIFQLLQYSALILFLLLLYDFLDKKIENKFLKIVLLVFVMAIFDFQREVLHGGYVDIFVFLFSSASTLLIMENIHKETPDKKELGLSAVMLGLGLAIKYVAGFFAVINGLFLLFGYIRKRITLQNLILYALIILMVCGFWYARNTIHYGNPVYPVLSDAQFDYDVGTFIMERNILNFFYFPFFRFGQWFIPDQVNESSSRLVVFGYFVLAYLLLAFFIFTKKKFNIIEIMLFSFVELYLLFSFYMAHQIRFMLPAVIMLVLLLIFLLDKLYIYLKEKMNGGLYKIFMKFTFAGLYFIFILFFLANFHYFYVKYNYLIGVYDKAEYINEIGGM</sequence>
<evidence type="ECO:0000256" key="1">
    <source>
        <dbReference type="SAM" id="Phobius"/>
    </source>
</evidence>
<dbReference type="InterPro" id="IPR058514">
    <property type="entry name" value="DUF8201"/>
</dbReference>
<dbReference type="EMBL" id="PFCN01000020">
    <property type="protein sequence ID" value="PIR70394.1"/>
    <property type="molecule type" value="Genomic_DNA"/>
</dbReference>
<feature type="transmembrane region" description="Helical" evidence="1">
    <location>
        <begin position="120"/>
        <end position="140"/>
    </location>
</feature>
<feature type="transmembrane region" description="Helical" evidence="1">
    <location>
        <begin position="73"/>
        <end position="91"/>
    </location>
</feature>
<gene>
    <name evidence="3" type="ORF">COU46_01760</name>
</gene>
<keyword evidence="1" id="KW-0812">Transmembrane</keyword>
<dbReference type="Proteomes" id="UP000229383">
    <property type="component" value="Unassembled WGS sequence"/>
</dbReference>
<feature type="transmembrane region" description="Helical" evidence="1">
    <location>
        <begin position="430"/>
        <end position="449"/>
    </location>
</feature>
<feature type="transmembrane region" description="Helical" evidence="1">
    <location>
        <begin position="46"/>
        <end position="67"/>
    </location>
</feature>
<proteinExistence type="predicted"/>
<feature type="transmembrane region" description="Helical" evidence="1">
    <location>
        <begin position="205"/>
        <end position="226"/>
    </location>
</feature>
<evidence type="ECO:0000259" key="2">
    <source>
        <dbReference type="Pfam" id="PF26626"/>
    </source>
</evidence>
<comment type="caution">
    <text evidence="3">The sequence shown here is derived from an EMBL/GenBank/DDBJ whole genome shotgun (WGS) entry which is preliminary data.</text>
</comment>
<organism evidence="3 4">
    <name type="scientific">Candidatus Niyogibacteria bacterium CG10_big_fil_rev_8_21_14_0_10_42_19</name>
    <dbReference type="NCBI Taxonomy" id="1974725"/>
    <lineage>
        <taxon>Bacteria</taxon>
        <taxon>Candidatus Niyogiibacteriota</taxon>
    </lineage>
</organism>
<keyword evidence="1" id="KW-1133">Transmembrane helix</keyword>
<evidence type="ECO:0000313" key="4">
    <source>
        <dbReference type="Proteomes" id="UP000229383"/>
    </source>
</evidence>
<dbReference type="Pfam" id="PF26626">
    <property type="entry name" value="DUF8201"/>
    <property type="match status" value="1"/>
</dbReference>
<feature type="transmembrane region" description="Helical" evidence="1">
    <location>
        <begin position="455"/>
        <end position="478"/>
    </location>
</feature>
<protein>
    <recommendedName>
        <fullName evidence="2">DUF8201 domain-containing protein</fullName>
    </recommendedName>
</protein>
<feature type="transmembrane region" description="Helical" evidence="1">
    <location>
        <begin position="327"/>
        <end position="346"/>
    </location>
</feature>
<feature type="transmembrane region" description="Helical" evidence="1">
    <location>
        <begin position="490"/>
        <end position="514"/>
    </location>
</feature>